<proteinExistence type="predicted"/>
<gene>
    <name evidence="4" type="ORF">CP970_02730</name>
</gene>
<reference evidence="4 5" key="1">
    <citation type="submission" date="2017-09" db="EMBL/GenBank/DDBJ databases">
        <authorList>
            <person name="Lee N."/>
            <person name="Cho B.-K."/>
        </authorList>
    </citation>
    <scope>NUCLEOTIDE SEQUENCE [LARGE SCALE GENOMIC DNA]</scope>
    <source>
        <strain evidence="4 5">ATCC 12853</strain>
    </source>
</reference>
<evidence type="ECO:0000259" key="3">
    <source>
        <dbReference type="PROSITE" id="PS50075"/>
    </source>
</evidence>
<dbReference type="KEGG" id="ska:CP970_02730"/>
<dbReference type="RefSeq" id="WP_055554164.1">
    <property type="nucleotide sequence ID" value="NZ_CP023699.1"/>
</dbReference>
<sequence>MTGITAQDMVRLLTESAGDLDFSGPPEDVLDLTFEELGCDSLALLETAARIQQDYGVELPDDLATGLATPRSLMEAINTSPAKAG</sequence>
<accession>A0A5J6G4U5</accession>
<dbReference type="PROSITE" id="PS50075">
    <property type="entry name" value="CARRIER"/>
    <property type="match status" value="1"/>
</dbReference>
<organism evidence="4 5">
    <name type="scientific">Streptomyces kanamyceticus</name>
    <dbReference type="NCBI Taxonomy" id="1967"/>
    <lineage>
        <taxon>Bacteria</taxon>
        <taxon>Bacillati</taxon>
        <taxon>Actinomycetota</taxon>
        <taxon>Actinomycetes</taxon>
        <taxon>Kitasatosporales</taxon>
        <taxon>Streptomycetaceae</taxon>
        <taxon>Streptomyces</taxon>
    </lineage>
</organism>
<dbReference type="InterPro" id="IPR009081">
    <property type="entry name" value="PP-bd_ACP"/>
</dbReference>
<dbReference type="SUPFAM" id="SSF47336">
    <property type="entry name" value="ACP-like"/>
    <property type="match status" value="1"/>
</dbReference>
<dbReference type="OrthoDB" id="3537906at2"/>
<evidence type="ECO:0000256" key="1">
    <source>
        <dbReference type="ARBA" id="ARBA00022450"/>
    </source>
</evidence>
<dbReference type="Proteomes" id="UP000325529">
    <property type="component" value="Chromosome"/>
</dbReference>
<dbReference type="GO" id="GO:0017000">
    <property type="term" value="P:antibiotic biosynthetic process"/>
    <property type="evidence" value="ECO:0007669"/>
    <property type="project" value="UniProtKB-ARBA"/>
</dbReference>
<evidence type="ECO:0000313" key="5">
    <source>
        <dbReference type="Proteomes" id="UP000325529"/>
    </source>
</evidence>
<dbReference type="EMBL" id="CP023699">
    <property type="protein sequence ID" value="QEU89963.1"/>
    <property type="molecule type" value="Genomic_DNA"/>
</dbReference>
<feature type="domain" description="Carrier" evidence="3">
    <location>
        <begin position="1"/>
        <end position="81"/>
    </location>
</feature>
<dbReference type="SMART" id="SM00823">
    <property type="entry name" value="PKS_PP"/>
    <property type="match status" value="1"/>
</dbReference>
<dbReference type="AlphaFoldDB" id="A0A5J6G4U5"/>
<keyword evidence="1" id="KW-0596">Phosphopantetheine</keyword>
<dbReference type="InterPro" id="IPR036736">
    <property type="entry name" value="ACP-like_sf"/>
</dbReference>
<dbReference type="Pfam" id="PF00550">
    <property type="entry name" value="PP-binding"/>
    <property type="match status" value="1"/>
</dbReference>
<dbReference type="InterPro" id="IPR020806">
    <property type="entry name" value="PKS_PP-bd"/>
</dbReference>
<protein>
    <submittedName>
        <fullName evidence="4">Acyl carrier protein</fullName>
    </submittedName>
</protein>
<evidence type="ECO:0000313" key="4">
    <source>
        <dbReference type="EMBL" id="QEU89963.1"/>
    </source>
</evidence>
<dbReference type="GO" id="GO:0031177">
    <property type="term" value="F:phosphopantetheine binding"/>
    <property type="evidence" value="ECO:0007669"/>
    <property type="project" value="InterPro"/>
</dbReference>
<keyword evidence="5" id="KW-1185">Reference proteome</keyword>
<keyword evidence="2" id="KW-0597">Phosphoprotein</keyword>
<evidence type="ECO:0000256" key="2">
    <source>
        <dbReference type="ARBA" id="ARBA00022553"/>
    </source>
</evidence>
<name>A0A5J6G4U5_STRKN</name>
<dbReference type="Gene3D" id="1.10.1200.10">
    <property type="entry name" value="ACP-like"/>
    <property type="match status" value="1"/>
</dbReference>